<dbReference type="SUPFAM" id="SSF56935">
    <property type="entry name" value="Porins"/>
    <property type="match status" value="1"/>
</dbReference>
<accession>A0A550I970</accession>
<evidence type="ECO:0000256" key="7">
    <source>
        <dbReference type="ARBA" id="ARBA00023237"/>
    </source>
</evidence>
<evidence type="ECO:0000313" key="11">
    <source>
        <dbReference type="EMBL" id="TRO67519.1"/>
    </source>
</evidence>
<evidence type="ECO:0000256" key="3">
    <source>
        <dbReference type="ARBA" id="ARBA00022452"/>
    </source>
</evidence>
<dbReference type="PANTHER" id="PTHR30069">
    <property type="entry name" value="TONB-DEPENDENT OUTER MEMBRANE RECEPTOR"/>
    <property type="match status" value="1"/>
</dbReference>
<evidence type="ECO:0000256" key="5">
    <source>
        <dbReference type="ARBA" id="ARBA00022729"/>
    </source>
</evidence>
<keyword evidence="11" id="KW-0675">Receptor</keyword>
<feature type="domain" description="TonB-dependent receptor plug" evidence="10">
    <location>
        <begin position="114"/>
        <end position="218"/>
    </location>
</feature>
<dbReference type="InterPro" id="IPR037066">
    <property type="entry name" value="Plug_dom_sf"/>
</dbReference>
<gene>
    <name evidence="11" type="ORF">FGM01_06455</name>
</gene>
<dbReference type="EMBL" id="VHSF01000001">
    <property type="protein sequence ID" value="TRO67519.1"/>
    <property type="molecule type" value="Genomic_DNA"/>
</dbReference>
<dbReference type="Gene3D" id="2.170.130.10">
    <property type="entry name" value="TonB-dependent receptor, plug domain"/>
    <property type="match status" value="1"/>
</dbReference>
<comment type="caution">
    <text evidence="11">The sequence shown here is derived from an EMBL/GenBank/DDBJ whole genome shotgun (WGS) entry which is preliminary data.</text>
</comment>
<dbReference type="OrthoDB" id="9768177at2"/>
<dbReference type="Gene3D" id="2.40.170.20">
    <property type="entry name" value="TonB-dependent receptor, beta-barrel domain"/>
    <property type="match status" value="1"/>
</dbReference>
<feature type="signal peptide" evidence="9">
    <location>
        <begin position="1"/>
        <end position="20"/>
    </location>
</feature>
<dbReference type="GO" id="GO:0015344">
    <property type="term" value="F:siderophore uptake transmembrane transporter activity"/>
    <property type="evidence" value="ECO:0007669"/>
    <property type="project" value="TreeGrafter"/>
</dbReference>
<evidence type="ECO:0000256" key="8">
    <source>
        <dbReference type="PROSITE-ProRule" id="PRU01360"/>
    </source>
</evidence>
<keyword evidence="6 8" id="KW-0472">Membrane</keyword>
<dbReference type="GO" id="GO:0009279">
    <property type="term" value="C:cell outer membrane"/>
    <property type="evidence" value="ECO:0007669"/>
    <property type="project" value="UniProtKB-SubCell"/>
</dbReference>
<keyword evidence="4 8" id="KW-0812">Transmembrane</keyword>
<keyword evidence="3 8" id="KW-1134">Transmembrane beta strand</keyword>
<keyword evidence="7 8" id="KW-0998">Cell outer membrane</keyword>
<dbReference type="Pfam" id="PF07715">
    <property type="entry name" value="Plug"/>
    <property type="match status" value="1"/>
</dbReference>
<evidence type="ECO:0000256" key="4">
    <source>
        <dbReference type="ARBA" id="ARBA00022692"/>
    </source>
</evidence>
<organism evidence="11 12">
    <name type="scientific">Christiangramia sabulilitoris</name>
    <dbReference type="NCBI Taxonomy" id="2583991"/>
    <lineage>
        <taxon>Bacteria</taxon>
        <taxon>Pseudomonadati</taxon>
        <taxon>Bacteroidota</taxon>
        <taxon>Flavobacteriia</taxon>
        <taxon>Flavobacteriales</taxon>
        <taxon>Flavobacteriaceae</taxon>
        <taxon>Christiangramia</taxon>
    </lineage>
</organism>
<sequence>MRKFTCLLIVFLSGFFGAYAQSFSVSGSVTDESGMPLLGVNVIVKGESRGTTTDFDGNYTVQDISPGDILQFSYIGFETQEVTVNNQEPINVVLKTDSESLDEVLVIGYGTQTKKEITGAVSVVGSQTIEDLNPVRVEQALQGTVPGVNITSASGSPGSASTINIRGISTNGDNRPLILVDGNVIEDLSVINPNDIESINVLKDATAGIYGVRAANGVILITTKSGTFNTELKVDFDAYTGIQETTRKLPVLNSVEYAAIVNEAYAAGGENPPFPNFREIGRGVNYQDEVFSTAPISDMNLNVSGGTEKSTYSVGASYFNQDGIVGLSKANYNRLTARLNYNLEILDNLKLNVSGIYTNTNRRTLAENALGSVLFNAVNMNPTLPIFDENGEFTLAEGLGNEVINPLAQIENTYNDTEINKISGVGGLEYTLWDKLSAKTQFQFNYSEVDGRFFSPEVFYGSGKVFNVDRNSVTENFDIYRDYTWDNYLTYDDSFGDHNIKYLLGMSVFKTTGDLSSFTGFELPTNEYSAASIANAAEVQDNYQNGGNTFDSRLLSYFSRLQYDYRGKYLFSGLIRRDGSTAFGPENKFGWFPSASVGWVISDENFLRDSDFLSFLKLRGSYGIIGNDRIPAFRFTSLLNGEGTYVFDNELVFGKASGALGNPEIKWEKQKTLDIGLDARFLDSRVDVTMDYFKKRTEDLLVVSQVSGILGIGAPGAAPPVVNGGIVENEGFEFSIGYNQMVNDDFKFNINYNLTALRNEVLFVDSENGFLTGGAFGIGLEPPSRMEAGQPLGYFYGLETNGIFQTQEEVNNAAVQPNAAPGDLRYVDQNGDGKIDTEDRVNIGDPIPDFTMGMNFGFTYKNFDFNAYAFASLGNEIVRNYERNQLNTNRTNSYLGRWTGPGSTDSFPRVTIGANSNNLFSDFYVEDGSYLRLQNIQVGYNLDSDMIAATGLTKFRIYASVNNAFTLTEYTGYDPSASTGAPIGGGIDQGFYPVPRVYMLGINLKF</sequence>
<keyword evidence="2 8" id="KW-0813">Transport</keyword>
<comment type="similarity">
    <text evidence="8">Belongs to the TonB-dependent receptor family.</text>
</comment>
<dbReference type="AlphaFoldDB" id="A0A550I970"/>
<name>A0A550I970_9FLAO</name>
<dbReference type="FunFam" id="2.60.40.1120:FF:000003">
    <property type="entry name" value="Outer membrane protein Omp121"/>
    <property type="match status" value="1"/>
</dbReference>
<keyword evidence="5 9" id="KW-0732">Signal</keyword>
<evidence type="ECO:0000256" key="2">
    <source>
        <dbReference type="ARBA" id="ARBA00022448"/>
    </source>
</evidence>
<dbReference type="InterPro" id="IPR008969">
    <property type="entry name" value="CarboxyPept-like_regulatory"/>
</dbReference>
<dbReference type="GO" id="GO:0044718">
    <property type="term" value="P:siderophore transmembrane transport"/>
    <property type="evidence" value="ECO:0007669"/>
    <property type="project" value="TreeGrafter"/>
</dbReference>
<evidence type="ECO:0000313" key="12">
    <source>
        <dbReference type="Proteomes" id="UP000315131"/>
    </source>
</evidence>
<proteinExistence type="inferred from homology"/>
<dbReference type="InterPro" id="IPR036942">
    <property type="entry name" value="Beta-barrel_TonB_sf"/>
</dbReference>
<dbReference type="InterPro" id="IPR012910">
    <property type="entry name" value="Plug_dom"/>
</dbReference>
<protein>
    <submittedName>
        <fullName evidence="11">TonB-dependent receptor</fullName>
    </submittedName>
</protein>
<dbReference type="PANTHER" id="PTHR30069:SF29">
    <property type="entry name" value="HEMOGLOBIN AND HEMOGLOBIN-HAPTOGLOBIN-BINDING PROTEIN 1-RELATED"/>
    <property type="match status" value="1"/>
</dbReference>
<evidence type="ECO:0000259" key="10">
    <source>
        <dbReference type="Pfam" id="PF07715"/>
    </source>
</evidence>
<feature type="chain" id="PRO_5021778992" evidence="9">
    <location>
        <begin position="21"/>
        <end position="1006"/>
    </location>
</feature>
<dbReference type="Proteomes" id="UP000315131">
    <property type="component" value="Unassembled WGS sequence"/>
</dbReference>
<dbReference type="SUPFAM" id="SSF49464">
    <property type="entry name" value="Carboxypeptidase regulatory domain-like"/>
    <property type="match status" value="1"/>
</dbReference>
<dbReference type="InterPro" id="IPR023996">
    <property type="entry name" value="TonB-dep_OMP_SusC/RagA"/>
</dbReference>
<dbReference type="InterPro" id="IPR023997">
    <property type="entry name" value="TonB-dep_OMP_SusC/RagA_CS"/>
</dbReference>
<keyword evidence="12" id="KW-1185">Reference proteome</keyword>
<dbReference type="Pfam" id="PF13715">
    <property type="entry name" value="CarbopepD_reg_2"/>
    <property type="match status" value="1"/>
</dbReference>
<evidence type="ECO:0000256" key="1">
    <source>
        <dbReference type="ARBA" id="ARBA00004571"/>
    </source>
</evidence>
<evidence type="ECO:0000256" key="9">
    <source>
        <dbReference type="SAM" id="SignalP"/>
    </source>
</evidence>
<dbReference type="NCBIfam" id="TIGR04057">
    <property type="entry name" value="SusC_RagA_signa"/>
    <property type="match status" value="1"/>
</dbReference>
<dbReference type="RefSeq" id="WP_143410293.1">
    <property type="nucleotide sequence ID" value="NZ_VHSF01000001.1"/>
</dbReference>
<reference evidence="11 12" key="1">
    <citation type="submission" date="2019-06" db="EMBL/GenBank/DDBJ databases">
        <title>Gramella sabulilitoris sp. nov., isolated from a marine sand.</title>
        <authorList>
            <person name="Yoon J.-H."/>
        </authorList>
    </citation>
    <scope>NUCLEOTIDE SEQUENCE [LARGE SCALE GENOMIC DNA]</scope>
    <source>
        <strain evidence="11 12">HSMS-1</strain>
    </source>
</reference>
<evidence type="ECO:0000256" key="6">
    <source>
        <dbReference type="ARBA" id="ARBA00023136"/>
    </source>
</evidence>
<comment type="subcellular location">
    <subcellularLocation>
        <location evidence="1 8">Cell outer membrane</location>
        <topology evidence="1 8">Multi-pass membrane protein</topology>
    </subcellularLocation>
</comment>
<dbReference type="Gene3D" id="2.60.40.1120">
    <property type="entry name" value="Carboxypeptidase-like, regulatory domain"/>
    <property type="match status" value="1"/>
</dbReference>
<dbReference type="NCBIfam" id="TIGR04056">
    <property type="entry name" value="OMP_RagA_SusC"/>
    <property type="match status" value="1"/>
</dbReference>
<dbReference type="PROSITE" id="PS52016">
    <property type="entry name" value="TONB_DEPENDENT_REC_3"/>
    <property type="match status" value="1"/>
</dbReference>
<dbReference type="InterPro" id="IPR039426">
    <property type="entry name" value="TonB-dep_rcpt-like"/>
</dbReference>